<evidence type="ECO:0000313" key="2">
    <source>
        <dbReference type="Proteomes" id="UP000612233"/>
    </source>
</evidence>
<dbReference type="AlphaFoldDB" id="A0A927GJR2"/>
<dbReference type="Proteomes" id="UP000612233">
    <property type="component" value="Unassembled WGS sequence"/>
</dbReference>
<protein>
    <submittedName>
        <fullName evidence="1">DUF469 family protein</fullName>
    </submittedName>
</protein>
<reference evidence="1" key="1">
    <citation type="submission" date="2020-09" db="EMBL/GenBank/DDBJ databases">
        <authorList>
            <person name="Kim M.K."/>
        </authorList>
    </citation>
    <scope>NUCLEOTIDE SEQUENCE</scope>
    <source>
        <strain evidence="1">BT664</strain>
    </source>
</reference>
<gene>
    <name evidence="1" type="ORF">IC235_12855</name>
</gene>
<comment type="caution">
    <text evidence="1">The sequence shown here is derived from an EMBL/GenBank/DDBJ whole genome shotgun (WGS) entry which is preliminary data.</text>
</comment>
<accession>A0A927GJR2</accession>
<evidence type="ECO:0000313" key="1">
    <source>
        <dbReference type="EMBL" id="MBD2768777.1"/>
    </source>
</evidence>
<organism evidence="1 2">
    <name type="scientific">Hymenobacter montanus</name>
    <dbReference type="NCBI Taxonomy" id="2771359"/>
    <lineage>
        <taxon>Bacteria</taxon>
        <taxon>Pseudomonadati</taxon>
        <taxon>Bacteroidota</taxon>
        <taxon>Cytophagia</taxon>
        <taxon>Cytophagales</taxon>
        <taxon>Hymenobacteraceae</taxon>
        <taxon>Hymenobacter</taxon>
    </lineage>
</organism>
<keyword evidence="2" id="KW-1185">Reference proteome</keyword>
<dbReference type="GO" id="GO:0005829">
    <property type="term" value="C:cytosol"/>
    <property type="evidence" value="ECO:0007669"/>
    <property type="project" value="TreeGrafter"/>
</dbReference>
<dbReference type="EMBL" id="JACXAD010000013">
    <property type="protein sequence ID" value="MBD2768777.1"/>
    <property type="molecule type" value="Genomic_DNA"/>
</dbReference>
<dbReference type="RefSeq" id="WP_191005587.1">
    <property type="nucleotide sequence ID" value="NZ_JACXAD010000013.1"/>
</dbReference>
<sequence>MKKRLRKKLRLQEFQAKGFEVQVVLFGGLRSDVLDAYWHRLTGMVKANDLEMYGGPTHFLLCADSRRTATEADRKAVETWLLQQDEVLMVFVDPLVDPWQASWSGSYE</sequence>
<name>A0A927GJR2_9BACT</name>
<dbReference type="PANTHER" id="PTHR38778:SF1">
    <property type="entry name" value="CYTOPLASMIC PROTEIN"/>
    <property type="match status" value="1"/>
</dbReference>
<dbReference type="InterPro" id="IPR007416">
    <property type="entry name" value="YggL_50S_bp"/>
</dbReference>
<proteinExistence type="predicted"/>
<dbReference type="Pfam" id="PF04320">
    <property type="entry name" value="YggL_50S_bp"/>
    <property type="match status" value="1"/>
</dbReference>
<dbReference type="PANTHER" id="PTHR38778">
    <property type="entry name" value="CYTOPLASMIC PROTEIN-RELATED"/>
    <property type="match status" value="1"/>
</dbReference>